<organism evidence="2 3">
    <name type="scientific">Dipteronia dyeriana</name>
    <dbReference type="NCBI Taxonomy" id="168575"/>
    <lineage>
        <taxon>Eukaryota</taxon>
        <taxon>Viridiplantae</taxon>
        <taxon>Streptophyta</taxon>
        <taxon>Embryophyta</taxon>
        <taxon>Tracheophyta</taxon>
        <taxon>Spermatophyta</taxon>
        <taxon>Magnoliopsida</taxon>
        <taxon>eudicotyledons</taxon>
        <taxon>Gunneridae</taxon>
        <taxon>Pentapetalae</taxon>
        <taxon>rosids</taxon>
        <taxon>malvids</taxon>
        <taxon>Sapindales</taxon>
        <taxon>Sapindaceae</taxon>
        <taxon>Hippocastanoideae</taxon>
        <taxon>Acereae</taxon>
        <taxon>Dipteronia</taxon>
    </lineage>
</organism>
<accession>A0AAD9WM41</accession>
<keyword evidence="3" id="KW-1185">Reference proteome</keyword>
<dbReference type="GO" id="GO:0046983">
    <property type="term" value="F:protein dimerization activity"/>
    <property type="evidence" value="ECO:0007669"/>
    <property type="project" value="InterPro"/>
</dbReference>
<evidence type="ECO:0000259" key="1">
    <source>
        <dbReference type="Pfam" id="PF05699"/>
    </source>
</evidence>
<evidence type="ECO:0000313" key="2">
    <source>
        <dbReference type="EMBL" id="KAK2635252.1"/>
    </source>
</evidence>
<dbReference type="AlphaFoldDB" id="A0AAD9WM41"/>
<evidence type="ECO:0000313" key="3">
    <source>
        <dbReference type="Proteomes" id="UP001280121"/>
    </source>
</evidence>
<feature type="domain" description="HAT C-terminal dimerisation" evidence="1">
    <location>
        <begin position="67"/>
        <end position="119"/>
    </location>
</feature>
<gene>
    <name evidence="2" type="ORF">Ddye_030044</name>
</gene>
<dbReference type="Pfam" id="PF05699">
    <property type="entry name" value="Dimer_Tnp_hAT"/>
    <property type="match status" value="1"/>
</dbReference>
<dbReference type="Proteomes" id="UP001280121">
    <property type="component" value="Unassembled WGS sequence"/>
</dbReference>
<reference evidence="2" key="1">
    <citation type="journal article" date="2023" name="Plant J.">
        <title>Genome sequences and population genomics provide insights into the demographic history, inbreeding, and mutation load of two 'living fossil' tree species of Dipteronia.</title>
        <authorList>
            <person name="Feng Y."/>
            <person name="Comes H.P."/>
            <person name="Chen J."/>
            <person name="Zhu S."/>
            <person name="Lu R."/>
            <person name="Zhang X."/>
            <person name="Li P."/>
            <person name="Qiu J."/>
            <person name="Olsen K.M."/>
            <person name="Qiu Y."/>
        </authorList>
    </citation>
    <scope>NUCLEOTIDE SEQUENCE</scope>
    <source>
        <strain evidence="2">KIB01</strain>
    </source>
</reference>
<sequence>MQVFEGIFGFLYNSKKLLSLNDNKLNECCVNLECALKYDRFLDVDSKDLFSELRVLRFVLPKEIKTVVEIFEFVKASDCYPNVSIAYRILLTILVTVASAERSFLKLKMLKSYLRSAMS</sequence>
<dbReference type="InterPro" id="IPR008906">
    <property type="entry name" value="HATC_C_dom"/>
</dbReference>
<comment type="caution">
    <text evidence="2">The sequence shown here is derived from an EMBL/GenBank/DDBJ whole genome shotgun (WGS) entry which is preliminary data.</text>
</comment>
<name>A0AAD9WM41_9ROSI</name>
<proteinExistence type="predicted"/>
<protein>
    <recommendedName>
        <fullName evidence="1">HAT C-terminal dimerisation domain-containing protein</fullName>
    </recommendedName>
</protein>
<dbReference type="EMBL" id="JANJYI010000009">
    <property type="protein sequence ID" value="KAK2635252.1"/>
    <property type="molecule type" value="Genomic_DNA"/>
</dbReference>